<evidence type="ECO:0000313" key="8">
    <source>
        <dbReference type="Proteomes" id="UP000057737"/>
    </source>
</evidence>
<feature type="transmembrane region" description="Helical" evidence="6">
    <location>
        <begin position="138"/>
        <end position="155"/>
    </location>
</feature>
<dbReference type="EMBL" id="LNCU01000043">
    <property type="protein sequence ID" value="KWV57256.1"/>
    <property type="molecule type" value="Genomic_DNA"/>
</dbReference>
<dbReference type="RefSeq" id="WP_066505996.1">
    <property type="nucleotide sequence ID" value="NZ_LNCU01000043.1"/>
</dbReference>
<organism evidence="7 8">
    <name type="scientific">Bradyrhizobium macuxiense</name>
    <dbReference type="NCBI Taxonomy" id="1755647"/>
    <lineage>
        <taxon>Bacteria</taxon>
        <taxon>Pseudomonadati</taxon>
        <taxon>Pseudomonadota</taxon>
        <taxon>Alphaproteobacteria</taxon>
        <taxon>Hyphomicrobiales</taxon>
        <taxon>Nitrobacteraceae</taxon>
        <taxon>Bradyrhizobium</taxon>
    </lineage>
</organism>
<feature type="transmembrane region" description="Helical" evidence="6">
    <location>
        <begin position="251"/>
        <end position="272"/>
    </location>
</feature>
<dbReference type="GO" id="GO:0055085">
    <property type="term" value="P:transmembrane transport"/>
    <property type="evidence" value="ECO:0007669"/>
    <property type="project" value="TreeGrafter"/>
</dbReference>
<dbReference type="AlphaFoldDB" id="A0A109JY83"/>
<dbReference type="PANTHER" id="PTHR21716">
    <property type="entry name" value="TRANSMEMBRANE PROTEIN"/>
    <property type="match status" value="1"/>
</dbReference>
<dbReference type="InterPro" id="IPR002549">
    <property type="entry name" value="AI-2E-like"/>
</dbReference>
<proteinExistence type="inferred from homology"/>
<evidence type="ECO:0000313" key="7">
    <source>
        <dbReference type="EMBL" id="KWV57256.1"/>
    </source>
</evidence>
<dbReference type="GO" id="GO:0016020">
    <property type="term" value="C:membrane"/>
    <property type="evidence" value="ECO:0007669"/>
    <property type="project" value="UniProtKB-SubCell"/>
</dbReference>
<feature type="transmembrane region" description="Helical" evidence="6">
    <location>
        <begin position="195"/>
        <end position="214"/>
    </location>
</feature>
<keyword evidence="8" id="KW-1185">Reference proteome</keyword>
<keyword evidence="5 6" id="KW-0472">Membrane</keyword>
<evidence type="ECO:0000256" key="3">
    <source>
        <dbReference type="ARBA" id="ARBA00022692"/>
    </source>
</evidence>
<evidence type="ECO:0000256" key="6">
    <source>
        <dbReference type="SAM" id="Phobius"/>
    </source>
</evidence>
<keyword evidence="4 6" id="KW-1133">Transmembrane helix</keyword>
<feature type="transmembrane region" description="Helical" evidence="6">
    <location>
        <begin position="53"/>
        <end position="78"/>
    </location>
</feature>
<comment type="subcellular location">
    <subcellularLocation>
        <location evidence="1">Membrane</location>
        <topology evidence="1">Multi-pass membrane protein</topology>
    </subcellularLocation>
</comment>
<feature type="transmembrane region" description="Helical" evidence="6">
    <location>
        <begin position="220"/>
        <end position="239"/>
    </location>
</feature>
<dbReference type="PANTHER" id="PTHR21716:SF64">
    <property type="entry name" value="AI-2 TRANSPORT PROTEIN TQSA"/>
    <property type="match status" value="1"/>
</dbReference>
<name>A0A109JY83_9BRAD</name>
<reference evidence="7 8" key="1">
    <citation type="submission" date="2015-11" db="EMBL/GenBank/DDBJ databases">
        <title>Draft Genome Sequence of the Strain BR 10303 (Bradyrhizobium sp.) isolated from nodules of Centrolobium paraense.</title>
        <authorList>
            <person name="Zelli J.E."/>
            <person name="Simoes-Araujo J.L."/>
            <person name="Barauna A.C."/>
            <person name="Silva K."/>
        </authorList>
    </citation>
    <scope>NUCLEOTIDE SEQUENCE [LARGE SCALE GENOMIC DNA]</scope>
    <source>
        <strain evidence="7 8">BR 10303</strain>
    </source>
</reference>
<sequence>MGAAFATGIIAAVLVIAALIRASGVFAPLAAALFIMALVWPVQKWLQSWLPKLLALAITLVLTVAVCLAFASLAAWGFGRVGHYAIADAARYQALYIAAVAWLDDHGVSVAGLWAEHFDVGWLLRATQYITGRVNTTLSFWLIALVYVVLGLLEIEDVGRRIERLDNRTAARVMLDGSRATAAKLRRYMVVRTQMSAVTGLLVGLFAAVTGLPFAFEWGVIAFVLNYIPFIGPFVATLFPTLLAMTQFESWQAVLGIFVCLNIIQFVVGSYVEPRVAGSVLSISPFLVLFAIFFWSFVWGLFGTFIGVPITLAILTFCAQHPSTRWIAELFGRSAEKTPAKG</sequence>
<evidence type="ECO:0000256" key="4">
    <source>
        <dbReference type="ARBA" id="ARBA00022989"/>
    </source>
</evidence>
<keyword evidence="3 6" id="KW-0812">Transmembrane</keyword>
<feature type="transmembrane region" description="Helical" evidence="6">
    <location>
        <begin position="292"/>
        <end position="317"/>
    </location>
</feature>
<evidence type="ECO:0000256" key="5">
    <source>
        <dbReference type="ARBA" id="ARBA00023136"/>
    </source>
</evidence>
<gene>
    <name evidence="7" type="ORF">AS156_40075</name>
</gene>
<evidence type="ECO:0000256" key="2">
    <source>
        <dbReference type="ARBA" id="ARBA00009773"/>
    </source>
</evidence>
<comment type="similarity">
    <text evidence="2">Belongs to the autoinducer-2 exporter (AI-2E) (TC 2.A.86) family.</text>
</comment>
<accession>A0A109JY83</accession>
<protein>
    <submittedName>
        <fullName evidence="7">Permease</fullName>
    </submittedName>
</protein>
<dbReference type="Proteomes" id="UP000057737">
    <property type="component" value="Unassembled WGS sequence"/>
</dbReference>
<evidence type="ECO:0000256" key="1">
    <source>
        <dbReference type="ARBA" id="ARBA00004141"/>
    </source>
</evidence>
<dbReference type="Pfam" id="PF01594">
    <property type="entry name" value="AI-2E_transport"/>
    <property type="match status" value="1"/>
</dbReference>
<feature type="transmembrane region" description="Helical" evidence="6">
    <location>
        <begin position="27"/>
        <end position="46"/>
    </location>
</feature>
<dbReference type="OrthoDB" id="9799225at2"/>
<comment type="caution">
    <text evidence="7">The sequence shown here is derived from an EMBL/GenBank/DDBJ whole genome shotgun (WGS) entry which is preliminary data.</text>
</comment>